<name>A0A4P6KUK7_9BURK</name>
<feature type="domain" description="Tyr recombinase" evidence="2">
    <location>
        <begin position="166"/>
        <end position="271"/>
    </location>
</feature>
<dbReference type="InterPro" id="IPR002104">
    <property type="entry name" value="Integrase_catalytic"/>
</dbReference>
<accession>A0A4P6KUK7</accession>
<dbReference type="GO" id="GO:0006310">
    <property type="term" value="P:DNA recombination"/>
    <property type="evidence" value="ECO:0007669"/>
    <property type="project" value="UniProtKB-KW"/>
</dbReference>
<evidence type="ECO:0000313" key="4">
    <source>
        <dbReference type="Proteomes" id="UP000290637"/>
    </source>
</evidence>
<dbReference type="SUPFAM" id="SSF56349">
    <property type="entry name" value="DNA breaking-rejoining enzymes"/>
    <property type="match status" value="1"/>
</dbReference>
<reference evidence="3 4" key="1">
    <citation type="submission" date="2019-02" db="EMBL/GenBank/DDBJ databases">
        <title>Draft Genome Sequences of Six Type Strains of the Genus Massilia.</title>
        <authorList>
            <person name="Miess H."/>
            <person name="Frediansyhah A."/>
            <person name="Gross H."/>
        </authorList>
    </citation>
    <scope>NUCLEOTIDE SEQUENCE [LARGE SCALE GENOMIC DNA]</scope>
    <source>
        <strain evidence="3 4">DSM 17473</strain>
    </source>
</reference>
<dbReference type="Pfam" id="PF00589">
    <property type="entry name" value="Phage_integrase"/>
    <property type="match status" value="1"/>
</dbReference>
<keyword evidence="4" id="KW-1185">Reference proteome</keyword>
<dbReference type="Proteomes" id="UP000290637">
    <property type="component" value="Chromosome"/>
</dbReference>
<dbReference type="OrthoDB" id="662444at2"/>
<evidence type="ECO:0000256" key="1">
    <source>
        <dbReference type="ARBA" id="ARBA00023172"/>
    </source>
</evidence>
<dbReference type="InterPro" id="IPR011010">
    <property type="entry name" value="DNA_brk_join_enz"/>
</dbReference>
<dbReference type="Gene3D" id="1.10.443.10">
    <property type="entry name" value="Intergrase catalytic core"/>
    <property type="match status" value="1"/>
</dbReference>
<dbReference type="GO" id="GO:0015074">
    <property type="term" value="P:DNA integration"/>
    <property type="evidence" value="ECO:0007669"/>
    <property type="project" value="InterPro"/>
</dbReference>
<dbReference type="AlphaFoldDB" id="A0A4P6KUK7"/>
<protein>
    <recommendedName>
        <fullName evidence="2">Tyr recombinase domain-containing protein</fullName>
    </recommendedName>
</protein>
<evidence type="ECO:0000313" key="3">
    <source>
        <dbReference type="EMBL" id="QBE62771.1"/>
    </source>
</evidence>
<dbReference type="GO" id="GO:0003677">
    <property type="term" value="F:DNA binding"/>
    <property type="evidence" value="ECO:0007669"/>
    <property type="project" value="InterPro"/>
</dbReference>
<proteinExistence type="predicted"/>
<dbReference type="InterPro" id="IPR013762">
    <property type="entry name" value="Integrase-like_cat_sf"/>
</dbReference>
<dbReference type="EMBL" id="CP035913">
    <property type="protein sequence ID" value="QBE62771.1"/>
    <property type="molecule type" value="Genomic_DNA"/>
</dbReference>
<dbReference type="KEGG" id="plue:EWM63_07150"/>
<sequence>MPSIREREGSWVAEVWRIGHKSISKPSLQSHLHPNGPARSRAIWLLVSIRTIKARILYFRQHHRQLHCGNIHNSAIWEEPGCGPENTAIFLGQHAAVWLDVGSADRTRQRPAGYRHGGVTVGIDLTYIGGILKTAAAIWRMPVAQTAVTDARARLAHLGVSTKSKERARRPTAEKLGQLCEHFRAKGTCQRVPMPDIIRFVVATAMRLGEIINLKWADLNEADRAIVIRDRKHPTEKVGNDQEVPLLGEAFDIVKRQPTTCDRISPVMQAW</sequence>
<gene>
    <name evidence="3" type="ORF">EWM63_07150</name>
</gene>
<dbReference type="PROSITE" id="PS51898">
    <property type="entry name" value="TYR_RECOMBINASE"/>
    <property type="match status" value="1"/>
</dbReference>
<evidence type="ECO:0000259" key="2">
    <source>
        <dbReference type="PROSITE" id="PS51898"/>
    </source>
</evidence>
<keyword evidence="1" id="KW-0233">DNA recombination</keyword>
<organism evidence="3 4">
    <name type="scientific">Pseudoduganella lutea</name>
    <dbReference type="NCBI Taxonomy" id="321985"/>
    <lineage>
        <taxon>Bacteria</taxon>
        <taxon>Pseudomonadati</taxon>
        <taxon>Pseudomonadota</taxon>
        <taxon>Betaproteobacteria</taxon>
        <taxon>Burkholderiales</taxon>
        <taxon>Oxalobacteraceae</taxon>
        <taxon>Telluria group</taxon>
        <taxon>Pseudoduganella</taxon>
    </lineage>
</organism>